<dbReference type="PRINTS" id="PR01475">
    <property type="entry name" value="PARKIN"/>
</dbReference>
<dbReference type="InterPro" id="IPR047536">
    <property type="entry name" value="Rcat_RBR_parkin"/>
</dbReference>
<keyword evidence="23" id="KW-1185">Reference proteome</keyword>
<dbReference type="InterPro" id="IPR003977">
    <property type="entry name" value="Parkin"/>
</dbReference>
<evidence type="ECO:0000256" key="7">
    <source>
        <dbReference type="ARBA" id="ARBA00022553"/>
    </source>
</evidence>
<evidence type="ECO:0000256" key="18">
    <source>
        <dbReference type="ARBA" id="ARBA00029536"/>
    </source>
</evidence>
<keyword evidence="11" id="KW-0863">Zinc-finger</keyword>
<feature type="active site" evidence="19">
    <location>
        <position position="353"/>
    </location>
</feature>
<evidence type="ECO:0000256" key="11">
    <source>
        <dbReference type="ARBA" id="ARBA00022771"/>
    </source>
</evidence>
<evidence type="ECO:0000313" key="23">
    <source>
        <dbReference type="Proteomes" id="UP000494206"/>
    </source>
</evidence>
<keyword evidence="12" id="KW-0833">Ubl conjugation pathway</keyword>
<dbReference type="PROSITE" id="PS50053">
    <property type="entry name" value="UBIQUITIN_2"/>
    <property type="match status" value="1"/>
</dbReference>
<dbReference type="PROSITE" id="PS51873">
    <property type="entry name" value="TRIAD"/>
    <property type="match status" value="1"/>
</dbReference>
<dbReference type="Pfam" id="PF22605">
    <property type="entry name" value="IBR_2"/>
    <property type="match status" value="1"/>
</dbReference>
<dbReference type="SUPFAM" id="SSF57850">
    <property type="entry name" value="RING/U-box"/>
    <property type="match status" value="2"/>
</dbReference>
<dbReference type="AlphaFoldDB" id="A0A8S1ENJ3"/>
<keyword evidence="15" id="KW-0072">Autophagy</keyword>
<evidence type="ECO:0000256" key="10">
    <source>
        <dbReference type="ARBA" id="ARBA00022737"/>
    </source>
</evidence>
<protein>
    <recommendedName>
        <fullName evidence="18">E3 ubiquitin-protein ligase parkin</fullName>
        <ecNumber evidence="5">2.3.2.31</ecNumber>
    </recommendedName>
</protein>
<dbReference type="Pfam" id="PF17978">
    <property type="entry name" value="zf-RING_14"/>
    <property type="match status" value="1"/>
</dbReference>
<dbReference type="EC" id="2.3.2.31" evidence="5"/>
<comment type="catalytic activity">
    <reaction evidence="1">
        <text>[E2 ubiquitin-conjugating enzyme]-S-ubiquitinyl-L-cysteine + [acceptor protein]-L-lysine = [E2 ubiquitin-conjugating enzyme]-L-cysteine + [acceptor protein]-N(6)-ubiquitinyl-L-lysine.</text>
        <dbReference type="EC" id="2.3.2.31"/>
    </reaction>
</comment>
<evidence type="ECO:0000256" key="17">
    <source>
        <dbReference type="ARBA" id="ARBA00029442"/>
    </source>
</evidence>
<evidence type="ECO:0000256" key="9">
    <source>
        <dbReference type="ARBA" id="ARBA00022723"/>
    </source>
</evidence>
<dbReference type="GO" id="GO:0005739">
    <property type="term" value="C:mitochondrion"/>
    <property type="evidence" value="ECO:0007669"/>
    <property type="project" value="UniProtKB-SubCell"/>
</dbReference>
<keyword evidence="16" id="KW-0496">Mitochondrion</keyword>
<evidence type="ECO:0000256" key="1">
    <source>
        <dbReference type="ARBA" id="ARBA00001798"/>
    </source>
</evidence>
<evidence type="ECO:0000313" key="22">
    <source>
        <dbReference type="EMBL" id="CAB3402837.1"/>
    </source>
</evidence>
<keyword evidence="9" id="KW-0479">Metal-binding</keyword>
<evidence type="ECO:0000256" key="12">
    <source>
        <dbReference type="ARBA" id="ARBA00022786"/>
    </source>
</evidence>
<dbReference type="PANTHER" id="PTHR11685">
    <property type="entry name" value="RBR FAMILY RING FINGER AND IBR DOMAIN-CONTAINING"/>
    <property type="match status" value="1"/>
</dbReference>
<gene>
    <name evidence="22" type="ORF">CBOVIS_LOCUS5398</name>
</gene>
<evidence type="ECO:0000256" key="15">
    <source>
        <dbReference type="ARBA" id="ARBA00023006"/>
    </source>
</evidence>
<dbReference type="PIRSF" id="PIRSF037880">
    <property type="entry name" value="Parkin"/>
    <property type="match status" value="1"/>
</dbReference>
<comment type="subcellular location">
    <subcellularLocation>
        <location evidence="3">Cytoplasm</location>
        <location evidence="3">Cytosol</location>
    </subcellularLocation>
    <subcellularLocation>
        <location evidence="2">Mitochondrion</location>
    </subcellularLocation>
</comment>
<dbReference type="InterPro" id="IPR054694">
    <property type="entry name" value="Parkin-like_IBR"/>
</dbReference>
<dbReference type="InterPro" id="IPR000626">
    <property type="entry name" value="Ubiquitin-like_dom"/>
</dbReference>
<evidence type="ECO:0000256" key="13">
    <source>
        <dbReference type="ARBA" id="ARBA00022833"/>
    </source>
</evidence>
<feature type="domain" description="Ubiquitin-like" evidence="20">
    <location>
        <begin position="6"/>
        <end position="78"/>
    </location>
</feature>
<comment type="similarity">
    <text evidence="17">Belongs to the RBR family. Parkin subfamily.</text>
</comment>
<comment type="pathway">
    <text evidence="4">Protein modification; protein ubiquitination.</text>
</comment>
<comment type="caution">
    <text evidence="22">The sequence shown here is derived from an EMBL/GenBank/DDBJ whole genome shotgun (WGS) entry which is preliminary data.</text>
</comment>
<dbReference type="Gene3D" id="3.10.20.90">
    <property type="entry name" value="Phosphatidylinositol 3-kinase Catalytic Subunit, Chain A, domain 1"/>
    <property type="match status" value="1"/>
</dbReference>
<reference evidence="22 23" key="1">
    <citation type="submission" date="2020-04" db="EMBL/GenBank/DDBJ databases">
        <authorList>
            <person name="Laetsch R D."/>
            <person name="Stevens L."/>
            <person name="Kumar S."/>
            <person name="Blaxter L. M."/>
        </authorList>
    </citation>
    <scope>NUCLEOTIDE SEQUENCE [LARGE SCALE GENOMIC DNA]</scope>
</reference>
<evidence type="ECO:0000256" key="5">
    <source>
        <dbReference type="ARBA" id="ARBA00012251"/>
    </source>
</evidence>
<dbReference type="Gene3D" id="1.20.120.1750">
    <property type="match status" value="1"/>
</dbReference>
<evidence type="ECO:0000256" key="16">
    <source>
        <dbReference type="ARBA" id="ARBA00023128"/>
    </source>
</evidence>
<dbReference type="InterPro" id="IPR029071">
    <property type="entry name" value="Ubiquitin-like_domsf"/>
</dbReference>
<sequence>MCGEAVNVVVYDRKNQTRKNLTVQIEKSQSIASLVKSVECATQIPSSELDVIFCGKKLSLATFLKDLSLSPATSIMLLRQNVVTPTASSAQPKTETSSFSSFYVYCKSCESINKGKLRIYCSGCSANSIIVKREPENWNDVLKSKRIEVDCENCQRDHLFADFKFKCVKCNEICAVLTHARGNWQLAECCVCDSKERVIFDLGCNHPTCQDCFKEYLLHALANFSFVSRPPHGYTILCPFTGCDRVVQDVHHFYVMGKEKYKEYQKRATEKLVALDDDGVVCPNPNCGQNFFWEPYNDDGKSQCPDCFFTFCRKCNERDCVCHKQDDLSRVTIEATTRKCPKCNVPTERNGGCAHIHCTSCGFDWCFKCVSAWTEECQWDHWF</sequence>
<dbReference type="GO" id="GO:0061630">
    <property type="term" value="F:ubiquitin protein ligase activity"/>
    <property type="evidence" value="ECO:0007669"/>
    <property type="project" value="UniProtKB-EC"/>
</dbReference>
<dbReference type="EMBL" id="CADEPM010000003">
    <property type="protein sequence ID" value="CAB3402837.1"/>
    <property type="molecule type" value="Genomic_DNA"/>
</dbReference>
<keyword evidence="10" id="KW-0677">Repeat</keyword>
<proteinExistence type="inferred from homology"/>
<keyword evidence="6" id="KW-0963">Cytoplasm</keyword>
<keyword evidence="7" id="KW-0597">Phosphoprotein</keyword>
<dbReference type="InterPro" id="IPR041170">
    <property type="entry name" value="Znf-RING_14"/>
</dbReference>
<dbReference type="GO" id="GO:0016567">
    <property type="term" value="P:protein ubiquitination"/>
    <property type="evidence" value="ECO:0007669"/>
    <property type="project" value="InterPro"/>
</dbReference>
<dbReference type="SMART" id="SM00647">
    <property type="entry name" value="IBR"/>
    <property type="match status" value="2"/>
</dbReference>
<name>A0A8S1ENJ3_9PELO</name>
<feature type="domain" description="RING-type" evidence="21">
    <location>
        <begin position="185"/>
        <end position="383"/>
    </location>
</feature>
<dbReference type="GO" id="GO:0009893">
    <property type="term" value="P:positive regulation of metabolic process"/>
    <property type="evidence" value="ECO:0007669"/>
    <property type="project" value="UniProtKB-ARBA"/>
</dbReference>
<dbReference type="CDD" id="cd20357">
    <property type="entry name" value="Rcat_RBR_parkin"/>
    <property type="match status" value="1"/>
</dbReference>
<dbReference type="GO" id="GO:0005829">
    <property type="term" value="C:cytosol"/>
    <property type="evidence" value="ECO:0007669"/>
    <property type="project" value="UniProtKB-SubCell"/>
</dbReference>
<evidence type="ECO:0000256" key="3">
    <source>
        <dbReference type="ARBA" id="ARBA00004514"/>
    </source>
</evidence>
<dbReference type="GO" id="GO:0006914">
    <property type="term" value="P:autophagy"/>
    <property type="evidence" value="ECO:0007669"/>
    <property type="project" value="UniProtKB-KW"/>
</dbReference>
<dbReference type="CDD" id="cd17039">
    <property type="entry name" value="Ubl_ubiquitin_like"/>
    <property type="match status" value="1"/>
</dbReference>
<dbReference type="InterPro" id="IPR041565">
    <property type="entry name" value="Parkin_Znf-RING"/>
</dbReference>
<dbReference type="OrthoDB" id="1431934at2759"/>
<dbReference type="Proteomes" id="UP000494206">
    <property type="component" value="Unassembled WGS sequence"/>
</dbReference>
<keyword evidence="8" id="KW-0808">Transferase</keyword>
<dbReference type="InterPro" id="IPR031127">
    <property type="entry name" value="E3_UB_ligase_RBR"/>
</dbReference>
<keyword evidence="14" id="KW-0832">Ubl conjugation</keyword>
<dbReference type="Pfam" id="PF00240">
    <property type="entry name" value="ubiquitin"/>
    <property type="match status" value="1"/>
</dbReference>
<dbReference type="InterPro" id="IPR044066">
    <property type="entry name" value="TRIAD_supradom"/>
</dbReference>
<accession>A0A8S1ENJ3</accession>
<evidence type="ECO:0000256" key="4">
    <source>
        <dbReference type="ARBA" id="ARBA00004906"/>
    </source>
</evidence>
<dbReference type="SUPFAM" id="SSF54236">
    <property type="entry name" value="Ubiquitin-like"/>
    <property type="match status" value="1"/>
</dbReference>
<evidence type="ECO:0000259" key="21">
    <source>
        <dbReference type="PROSITE" id="PS51873"/>
    </source>
</evidence>
<dbReference type="Pfam" id="PF17976">
    <property type="entry name" value="zf-RING_12"/>
    <property type="match status" value="1"/>
</dbReference>
<evidence type="ECO:0000256" key="6">
    <source>
        <dbReference type="ARBA" id="ARBA00022490"/>
    </source>
</evidence>
<evidence type="ECO:0000256" key="8">
    <source>
        <dbReference type="ARBA" id="ARBA00022679"/>
    </source>
</evidence>
<evidence type="ECO:0000259" key="20">
    <source>
        <dbReference type="PROSITE" id="PS50053"/>
    </source>
</evidence>
<dbReference type="InterPro" id="IPR002867">
    <property type="entry name" value="IBR_dom"/>
</dbReference>
<evidence type="ECO:0000256" key="2">
    <source>
        <dbReference type="ARBA" id="ARBA00004173"/>
    </source>
</evidence>
<evidence type="ECO:0000256" key="19">
    <source>
        <dbReference type="PIRSR" id="PIRSR037880-1"/>
    </source>
</evidence>
<dbReference type="GO" id="GO:0008270">
    <property type="term" value="F:zinc ion binding"/>
    <property type="evidence" value="ECO:0007669"/>
    <property type="project" value="UniProtKB-KW"/>
</dbReference>
<evidence type="ECO:0000256" key="14">
    <source>
        <dbReference type="ARBA" id="ARBA00022843"/>
    </source>
</evidence>
<keyword evidence="13" id="KW-0862">Zinc</keyword>
<organism evidence="22 23">
    <name type="scientific">Caenorhabditis bovis</name>
    <dbReference type="NCBI Taxonomy" id="2654633"/>
    <lineage>
        <taxon>Eukaryota</taxon>
        <taxon>Metazoa</taxon>
        <taxon>Ecdysozoa</taxon>
        <taxon>Nematoda</taxon>
        <taxon>Chromadorea</taxon>
        <taxon>Rhabditida</taxon>
        <taxon>Rhabditina</taxon>
        <taxon>Rhabditomorpha</taxon>
        <taxon>Rhabditoidea</taxon>
        <taxon>Rhabditidae</taxon>
        <taxon>Peloderinae</taxon>
        <taxon>Caenorhabditis</taxon>
    </lineage>
</organism>